<evidence type="ECO:0000313" key="2">
    <source>
        <dbReference type="EMBL" id="QDU56078.1"/>
    </source>
</evidence>
<dbReference type="InterPro" id="IPR027417">
    <property type="entry name" value="P-loop_NTPase"/>
</dbReference>
<dbReference type="EC" id="2.7.10.-" evidence="2"/>
<dbReference type="SUPFAM" id="SSF52540">
    <property type="entry name" value="P-loop containing nucleoside triphosphate hydrolases"/>
    <property type="match status" value="1"/>
</dbReference>
<dbReference type="PANTHER" id="PTHR32309:SF13">
    <property type="entry name" value="FERRIC ENTEROBACTIN TRANSPORT PROTEIN FEPE"/>
    <property type="match status" value="1"/>
</dbReference>
<dbReference type="AlphaFoldDB" id="A0A518AMY1"/>
<protein>
    <submittedName>
        <fullName evidence="2">Tyrosine-protein kinase ptk</fullName>
        <ecNumber evidence="2">2.7.10.-</ecNumber>
    </submittedName>
</protein>
<name>A0A518AMY1_9BACT</name>
<organism evidence="2 3">
    <name type="scientific">Aeoliella mucimassa</name>
    <dbReference type="NCBI Taxonomy" id="2527972"/>
    <lineage>
        <taxon>Bacteria</taxon>
        <taxon>Pseudomonadati</taxon>
        <taxon>Planctomycetota</taxon>
        <taxon>Planctomycetia</taxon>
        <taxon>Pirellulales</taxon>
        <taxon>Lacipirellulaceae</taxon>
        <taxon>Aeoliella</taxon>
    </lineage>
</organism>
<dbReference type="GO" id="GO:0004713">
    <property type="term" value="F:protein tyrosine kinase activity"/>
    <property type="evidence" value="ECO:0007669"/>
    <property type="project" value="TreeGrafter"/>
</dbReference>
<keyword evidence="2" id="KW-0808">Transferase</keyword>
<dbReference type="KEGG" id="amuc:Pan181_22810"/>
<accession>A0A518AMY1</accession>
<feature type="region of interest" description="Disordered" evidence="1">
    <location>
        <begin position="24"/>
        <end position="69"/>
    </location>
</feature>
<dbReference type="InterPro" id="IPR050445">
    <property type="entry name" value="Bact_polysacc_biosynth/exp"/>
</dbReference>
<dbReference type="Gene3D" id="3.40.50.300">
    <property type="entry name" value="P-loop containing nucleotide triphosphate hydrolases"/>
    <property type="match status" value="1"/>
</dbReference>
<gene>
    <name evidence="2" type="primary">ptk_3</name>
    <name evidence="2" type="ORF">Pan181_22810</name>
</gene>
<proteinExistence type="predicted"/>
<reference evidence="2 3" key="1">
    <citation type="submission" date="2019-02" db="EMBL/GenBank/DDBJ databases">
        <title>Deep-cultivation of Planctomycetes and their phenomic and genomic characterization uncovers novel biology.</title>
        <authorList>
            <person name="Wiegand S."/>
            <person name="Jogler M."/>
            <person name="Boedeker C."/>
            <person name="Pinto D."/>
            <person name="Vollmers J."/>
            <person name="Rivas-Marin E."/>
            <person name="Kohn T."/>
            <person name="Peeters S.H."/>
            <person name="Heuer A."/>
            <person name="Rast P."/>
            <person name="Oberbeckmann S."/>
            <person name="Bunk B."/>
            <person name="Jeske O."/>
            <person name="Meyerdierks A."/>
            <person name="Storesund J.E."/>
            <person name="Kallscheuer N."/>
            <person name="Luecker S."/>
            <person name="Lage O.M."/>
            <person name="Pohl T."/>
            <person name="Merkel B.J."/>
            <person name="Hornburger P."/>
            <person name="Mueller R.-W."/>
            <person name="Bruemmer F."/>
            <person name="Labrenz M."/>
            <person name="Spormann A.M."/>
            <person name="Op den Camp H."/>
            <person name="Overmann J."/>
            <person name="Amann R."/>
            <person name="Jetten M.S.M."/>
            <person name="Mascher T."/>
            <person name="Medema M.H."/>
            <person name="Devos D.P."/>
            <person name="Kaster A.-K."/>
            <person name="Ovreas L."/>
            <person name="Rohde M."/>
            <person name="Galperin M.Y."/>
            <person name="Jogler C."/>
        </authorList>
    </citation>
    <scope>NUCLEOTIDE SEQUENCE [LARGE SCALE GENOMIC DNA]</scope>
    <source>
        <strain evidence="2 3">Pan181</strain>
    </source>
</reference>
<evidence type="ECO:0000313" key="3">
    <source>
        <dbReference type="Proteomes" id="UP000315750"/>
    </source>
</evidence>
<keyword evidence="3" id="KW-1185">Reference proteome</keyword>
<dbReference type="GO" id="GO:0005886">
    <property type="term" value="C:plasma membrane"/>
    <property type="evidence" value="ECO:0007669"/>
    <property type="project" value="TreeGrafter"/>
</dbReference>
<evidence type="ECO:0000256" key="1">
    <source>
        <dbReference type="SAM" id="MobiDB-lite"/>
    </source>
</evidence>
<sequence length="273" mass="30085">MQKYPNLLSRSLQYRTDSTINLRQDHTSMPTPLTHDPSNGAPDAAGDDAFEQFNPATHRPRQRRRTSDEYDSVLWRMRSQLSSLDGVAEILGVVGAEVGVGATTVAMNLANRLADHLDGNVLLVDSNFSRPQADAFLGIKRCPGLAEMLAENLPLAEVVQRTRVPGLEVLAAGRVGILESVAIHSEAVAIVVQQMREEYAGVVFDFSDPSSMGQGLLLAKQCDGVLLVAQCERTRQESARRAAEQLRVDGVRLTGAVLNRQRSYVPKWIRRWL</sequence>
<keyword evidence="2" id="KW-0418">Kinase</keyword>
<dbReference type="Proteomes" id="UP000315750">
    <property type="component" value="Chromosome"/>
</dbReference>
<dbReference type="PANTHER" id="PTHR32309">
    <property type="entry name" value="TYROSINE-PROTEIN KINASE"/>
    <property type="match status" value="1"/>
</dbReference>
<dbReference type="EMBL" id="CP036278">
    <property type="protein sequence ID" value="QDU56078.1"/>
    <property type="molecule type" value="Genomic_DNA"/>
</dbReference>